<sequence length="293" mass="31582">MTVLDQVSTWAYSGSGVLLPGEGGVPVAPELHANQLVAWVSIALAYGGAAVALAWVLWKLVKHRQVLPLVLFIAGLVAANIEPLGDLVGSIVYANDTPWFGYTVMGRRMPAWILVGASSYVAIGGYIAYRYISQGKSLRDIFLLSAIYVGIPEIIIEMIWHFTGVIAYYGDNPTRIGGIPLYSIVQNTTLLPVYGIVIFYAVKYLKGSRIWLLVLLIPATTIGYIVGVSWPAYQAVQSSAPTLVTWLAASAVIATSILSTYLLLQIPELCQMRDEAAAVTSGGQRTQHPVVTA</sequence>
<dbReference type="EMBL" id="PECL01000001">
    <property type="protein sequence ID" value="TEA09613.1"/>
    <property type="molecule type" value="Genomic_DNA"/>
</dbReference>
<feature type="transmembrane region" description="Helical" evidence="1">
    <location>
        <begin position="141"/>
        <end position="169"/>
    </location>
</feature>
<feature type="transmembrane region" description="Helical" evidence="1">
    <location>
        <begin position="109"/>
        <end position="129"/>
    </location>
</feature>
<feature type="transmembrane region" description="Helical" evidence="1">
    <location>
        <begin position="243"/>
        <end position="264"/>
    </location>
</feature>
<comment type="caution">
    <text evidence="2">The sequence shown here is derived from an EMBL/GenBank/DDBJ whole genome shotgun (WGS) entry which is preliminary data.</text>
</comment>
<dbReference type="Proteomes" id="UP000294604">
    <property type="component" value="Unassembled WGS sequence"/>
</dbReference>
<protein>
    <submittedName>
        <fullName evidence="2">Uncharacterized protein</fullName>
    </submittedName>
</protein>
<keyword evidence="1" id="KW-0472">Membrane</keyword>
<accession>A0A4R8T065</accession>
<organism evidence="2 3">
    <name type="scientific">Mycobacteroides salmoniphilum</name>
    <dbReference type="NCBI Taxonomy" id="404941"/>
    <lineage>
        <taxon>Bacteria</taxon>
        <taxon>Bacillati</taxon>
        <taxon>Actinomycetota</taxon>
        <taxon>Actinomycetes</taxon>
        <taxon>Mycobacteriales</taxon>
        <taxon>Mycobacteriaceae</taxon>
        <taxon>Mycobacteroides</taxon>
    </lineage>
</organism>
<proteinExistence type="predicted"/>
<feature type="transmembrane region" description="Helical" evidence="1">
    <location>
        <begin position="69"/>
        <end position="94"/>
    </location>
</feature>
<keyword evidence="1" id="KW-0812">Transmembrane</keyword>
<evidence type="ECO:0000313" key="3">
    <source>
        <dbReference type="Proteomes" id="UP000294604"/>
    </source>
</evidence>
<dbReference type="RefSeq" id="WP_134080591.1">
    <property type="nucleotide sequence ID" value="NZ_PECL01000001.1"/>
</dbReference>
<feature type="transmembrane region" description="Helical" evidence="1">
    <location>
        <begin position="209"/>
        <end position="231"/>
    </location>
</feature>
<keyword evidence="1" id="KW-1133">Transmembrane helix</keyword>
<feature type="transmembrane region" description="Helical" evidence="1">
    <location>
        <begin position="36"/>
        <end position="57"/>
    </location>
</feature>
<evidence type="ECO:0000313" key="2">
    <source>
        <dbReference type="EMBL" id="TEA09613.1"/>
    </source>
</evidence>
<dbReference type="AlphaFoldDB" id="A0A4R8T065"/>
<feature type="transmembrane region" description="Helical" evidence="1">
    <location>
        <begin position="181"/>
        <end position="202"/>
    </location>
</feature>
<name>A0A4R8T065_9MYCO</name>
<gene>
    <name evidence="2" type="ORF">CCUG60884_00005</name>
</gene>
<evidence type="ECO:0000256" key="1">
    <source>
        <dbReference type="SAM" id="Phobius"/>
    </source>
</evidence>
<reference evidence="2 3" key="1">
    <citation type="journal article" date="2019" name="Sci. Rep.">
        <title>Extended insight into the Mycobacterium chelonae-abscessus complex through whole genome sequencing of Mycobacterium salmoniphilum outbreak and Mycobacterium salmoniphilum-like strains.</title>
        <authorList>
            <person name="Behra P.R.K."/>
            <person name="Das S."/>
            <person name="Pettersson B.M.F."/>
            <person name="Shirreff L."/>
            <person name="DuCote T."/>
            <person name="Jacobsson K.G."/>
            <person name="Ennis D.G."/>
            <person name="Kirsebom L.A."/>
        </authorList>
    </citation>
    <scope>NUCLEOTIDE SEQUENCE [LARGE SCALE GENOMIC DNA]</scope>
    <source>
        <strain evidence="2 3">CCUG 60884</strain>
    </source>
</reference>